<keyword evidence="3 7" id="KW-0812">Transmembrane</keyword>
<evidence type="ECO:0000256" key="7">
    <source>
        <dbReference type="SAM" id="Phobius"/>
    </source>
</evidence>
<proteinExistence type="predicted"/>
<feature type="transmembrane region" description="Helical" evidence="7">
    <location>
        <begin position="30"/>
        <end position="51"/>
    </location>
</feature>
<feature type="domain" description="NADH:quinone oxidoreductase/Mrp antiporter transmembrane" evidence="8">
    <location>
        <begin position="121"/>
        <end position="388"/>
    </location>
</feature>
<dbReference type="Gene3D" id="1.20.5.2700">
    <property type="match status" value="1"/>
</dbReference>
<keyword evidence="9" id="KW-0830">Ubiquinone</keyword>
<evidence type="ECO:0000256" key="1">
    <source>
        <dbReference type="ARBA" id="ARBA00004651"/>
    </source>
</evidence>
<keyword evidence="4 7" id="KW-1133">Transmembrane helix</keyword>
<feature type="transmembrane region" description="Helical" evidence="7">
    <location>
        <begin position="250"/>
        <end position="270"/>
    </location>
</feature>
<dbReference type="PRINTS" id="PR01437">
    <property type="entry name" value="NUOXDRDTASE4"/>
</dbReference>
<dbReference type="GO" id="GO:0005886">
    <property type="term" value="C:plasma membrane"/>
    <property type="evidence" value="ECO:0007669"/>
    <property type="project" value="UniProtKB-SubCell"/>
</dbReference>
<organism evidence="9">
    <name type="scientific">hydrocarbon metagenome</name>
    <dbReference type="NCBI Taxonomy" id="938273"/>
    <lineage>
        <taxon>unclassified sequences</taxon>
        <taxon>metagenomes</taxon>
        <taxon>ecological metagenomes</taxon>
    </lineage>
</organism>
<keyword evidence="5 9" id="KW-0560">Oxidoreductase</keyword>
<evidence type="ECO:0000256" key="2">
    <source>
        <dbReference type="ARBA" id="ARBA00022475"/>
    </source>
</evidence>
<name>A0A0W8G213_9ZZZZ</name>
<dbReference type="PANTHER" id="PTHR42682:SF4">
    <property type="entry name" value="NADH-UBIQUINONE_PLASTOQUINONE"/>
    <property type="match status" value="1"/>
</dbReference>
<dbReference type="AlphaFoldDB" id="A0A0W8G213"/>
<evidence type="ECO:0000259" key="8">
    <source>
        <dbReference type="Pfam" id="PF00361"/>
    </source>
</evidence>
<feature type="transmembrane region" description="Helical" evidence="7">
    <location>
        <begin position="422"/>
        <end position="443"/>
    </location>
</feature>
<dbReference type="EC" id="1.6.5.3" evidence="9"/>
<dbReference type="InterPro" id="IPR003918">
    <property type="entry name" value="NADH_UbQ_OxRdtase"/>
</dbReference>
<feature type="transmembrane region" description="Helical" evidence="7">
    <location>
        <begin position="6"/>
        <end position="23"/>
    </location>
</feature>
<sequence>MTDVSFVHPSLAFVALALVLPWLKAENHAAWRWLLLLPPVVAIASVVSLTLGPDGPRSIEPLRYLGVNLQFGRIDTLSLVFAHVFAIQSLIGMLYALHLPERRQHIAASLYIAGAFGCVFAGDYLTLFIFWELMSVASTCLVWFAANDRATAAGFRYFLFHVFGGLLLLCGLLLRHQATGSFDFMPVSPDAARYYDWLILAGFAVNAAVVPLHAWLPDAYPEASVTGAVFMSAFTTKTAVYVLARAYAGFEILAVMGVVMCLWGVFYATIENNARRILSYHIVSQVGYMVAGIGIGTAMTIDGACAHAYAHILYKGLLFMGAGCLLYSAGTAKLSELGGLASRLPLVMICYMVGAVSISGMPLFNGFVSKTMTITGAAEAHHTWLALGMEIAAVGTFLSVGIKLPYFAFWSKPKNDMPLKPIPWNMYLGMGISSFLCLFTGLFPQTLYSLLPYPTDYVPYTPWHLLQASLLLGFTGLGFYYMRNVLHPKPGRNLDFDVLYRIIGRLFYGLVSVPLAFLDGLWNDVYEKIGLKGLWQSAMATIVFDTKGIDGVLDGSARGVRDFGGVTGRLQTGRLQDYLTGVAALGLAIFALVWALW</sequence>
<evidence type="ECO:0000313" key="9">
    <source>
        <dbReference type="EMBL" id="KUG27133.1"/>
    </source>
</evidence>
<feature type="transmembrane region" description="Helical" evidence="7">
    <location>
        <begin position="384"/>
        <end position="410"/>
    </location>
</feature>
<dbReference type="NCBIfam" id="NF009310">
    <property type="entry name" value="PRK12668.1"/>
    <property type="match status" value="1"/>
</dbReference>
<dbReference type="GO" id="GO:0008137">
    <property type="term" value="F:NADH dehydrogenase (ubiquinone) activity"/>
    <property type="evidence" value="ECO:0007669"/>
    <property type="project" value="InterPro"/>
</dbReference>
<reference evidence="9" key="1">
    <citation type="journal article" date="2015" name="Proc. Natl. Acad. Sci. U.S.A.">
        <title>Networks of energetic and metabolic interactions define dynamics in microbial communities.</title>
        <authorList>
            <person name="Embree M."/>
            <person name="Liu J.K."/>
            <person name="Al-Bassam M.M."/>
            <person name="Zengler K."/>
        </authorList>
    </citation>
    <scope>NUCLEOTIDE SEQUENCE</scope>
</reference>
<dbReference type="GO" id="GO:0016491">
    <property type="term" value="F:oxidoreductase activity"/>
    <property type="evidence" value="ECO:0007669"/>
    <property type="project" value="UniProtKB-KW"/>
</dbReference>
<dbReference type="GO" id="GO:0042773">
    <property type="term" value="P:ATP synthesis coupled electron transport"/>
    <property type="evidence" value="ECO:0007669"/>
    <property type="project" value="InterPro"/>
</dbReference>
<feature type="transmembrane region" description="Helical" evidence="7">
    <location>
        <begin position="157"/>
        <end position="174"/>
    </location>
</feature>
<keyword evidence="2" id="KW-1003">Cell membrane</keyword>
<evidence type="ECO:0000256" key="5">
    <source>
        <dbReference type="ARBA" id="ARBA00023002"/>
    </source>
</evidence>
<comment type="caution">
    <text evidence="9">The sequence shown here is derived from an EMBL/GenBank/DDBJ whole genome shotgun (WGS) entry which is preliminary data.</text>
</comment>
<feature type="transmembrane region" description="Helical" evidence="7">
    <location>
        <begin position="71"/>
        <end position="97"/>
    </location>
</feature>
<feature type="transmembrane region" description="Helical" evidence="7">
    <location>
        <begin position="502"/>
        <end position="522"/>
    </location>
</feature>
<gene>
    <name evidence="9" type="ORF">ASZ90_003028</name>
</gene>
<feature type="transmembrane region" description="Helical" evidence="7">
    <location>
        <begin position="194"/>
        <end position="216"/>
    </location>
</feature>
<evidence type="ECO:0000256" key="4">
    <source>
        <dbReference type="ARBA" id="ARBA00022989"/>
    </source>
</evidence>
<accession>A0A0W8G213</accession>
<feature type="transmembrane region" description="Helical" evidence="7">
    <location>
        <begin position="344"/>
        <end position="364"/>
    </location>
</feature>
<feature type="transmembrane region" description="Helical" evidence="7">
    <location>
        <begin position="578"/>
        <end position="596"/>
    </location>
</feature>
<comment type="subcellular location">
    <subcellularLocation>
        <location evidence="1">Cell membrane</location>
        <topology evidence="1">Multi-pass membrane protein</topology>
    </subcellularLocation>
</comment>
<evidence type="ECO:0000256" key="6">
    <source>
        <dbReference type="ARBA" id="ARBA00023136"/>
    </source>
</evidence>
<feature type="transmembrane region" description="Helical" evidence="7">
    <location>
        <begin position="313"/>
        <end position="332"/>
    </location>
</feature>
<dbReference type="EMBL" id="LNQE01000360">
    <property type="protein sequence ID" value="KUG27133.1"/>
    <property type="molecule type" value="Genomic_DNA"/>
</dbReference>
<evidence type="ECO:0000256" key="3">
    <source>
        <dbReference type="ARBA" id="ARBA00022692"/>
    </source>
</evidence>
<keyword evidence="6 7" id="KW-0472">Membrane</keyword>
<dbReference type="InterPro" id="IPR001750">
    <property type="entry name" value="ND/Mrp_TM"/>
</dbReference>
<feature type="transmembrane region" description="Helical" evidence="7">
    <location>
        <begin position="463"/>
        <end position="482"/>
    </location>
</feature>
<feature type="transmembrane region" description="Helical" evidence="7">
    <location>
        <begin position="282"/>
        <end position="301"/>
    </location>
</feature>
<dbReference type="Pfam" id="PF00361">
    <property type="entry name" value="Proton_antipo_M"/>
    <property type="match status" value="1"/>
</dbReference>
<dbReference type="InterPro" id="IPR052175">
    <property type="entry name" value="ComplexI-like_HydComp"/>
</dbReference>
<feature type="transmembrane region" description="Helical" evidence="7">
    <location>
        <begin position="104"/>
        <end position="122"/>
    </location>
</feature>
<dbReference type="PANTHER" id="PTHR42682">
    <property type="entry name" value="HYDROGENASE-4 COMPONENT F"/>
    <property type="match status" value="1"/>
</dbReference>
<protein>
    <submittedName>
        <fullName evidence="9">Nadh-ubiquinone oxidoreductase chain l</fullName>
        <ecNumber evidence="9">1.6.5.3</ecNumber>
    </submittedName>
</protein>